<dbReference type="Gene3D" id="3.30.950.10">
    <property type="entry name" value="Methyltransferase, Cobalt-precorrin-4 Transmethylase, Domain 2"/>
    <property type="match status" value="1"/>
</dbReference>
<evidence type="ECO:0000256" key="5">
    <source>
        <dbReference type="ARBA" id="ARBA00048752"/>
    </source>
</evidence>
<feature type="binding site" evidence="6">
    <location>
        <position position="217"/>
    </location>
    <ligand>
        <name>S-adenosyl-L-methionine</name>
        <dbReference type="ChEBI" id="CHEBI:59789"/>
    </ligand>
</feature>
<dbReference type="EMBL" id="LSSM01003976">
    <property type="protein sequence ID" value="OMJ16200.1"/>
    <property type="molecule type" value="Genomic_DNA"/>
</dbReference>
<feature type="domain" description="Tetrapyrrole methylase" evidence="8">
    <location>
        <begin position="1"/>
        <end position="88"/>
    </location>
</feature>
<comment type="catalytic activity">
    <reaction evidence="5">
        <text>2-[(3S)-amino-3-carboxypropyl]-L-histidyl-[translation elongation factor 2] + 4 S-adenosyl-L-methionine = diphthine methyl ester-[translation elongation factor 2] + 4 S-adenosyl-L-homocysteine + 3 H(+)</text>
        <dbReference type="Rhea" id="RHEA:42652"/>
        <dbReference type="Rhea" id="RHEA-COMP:9749"/>
        <dbReference type="Rhea" id="RHEA-COMP:10173"/>
        <dbReference type="ChEBI" id="CHEBI:15378"/>
        <dbReference type="ChEBI" id="CHEBI:57856"/>
        <dbReference type="ChEBI" id="CHEBI:59789"/>
        <dbReference type="ChEBI" id="CHEBI:73995"/>
        <dbReference type="ChEBI" id="CHEBI:79005"/>
        <dbReference type="EC" id="2.1.1.314"/>
    </reaction>
</comment>
<evidence type="ECO:0000256" key="2">
    <source>
        <dbReference type="ARBA" id="ARBA00005156"/>
    </source>
</evidence>
<dbReference type="AlphaFoldDB" id="A0A1R1XNK9"/>
<dbReference type="InterPro" id="IPR035996">
    <property type="entry name" value="4pyrrol_Methylase_sf"/>
</dbReference>
<dbReference type="Pfam" id="PF00590">
    <property type="entry name" value="TP_methylase"/>
    <property type="match status" value="1"/>
</dbReference>
<dbReference type="UniPathway" id="UPA00559"/>
<accession>A0A1R1XNK9</accession>
<comment type="function">
    <text evidence="1">S-adenosyl-L-methionine-dependent methyltransferase that catalyzes four methylations of the modified target histidine residue in translation elongation factor 2 (EF-2), to form an intermediate called diphthine methyl ester. The four successive methylation reactions represent the second step of diphthamide biosynthesis.</text>
</comment>
<evidence type="ECO:0000256" key="1">
    <source>
        <dbReference type="ARBA" id="ARBA00004006"/>
    </source>
</evidence>
<protein>
    <recommendedName>
        <fullName evidence="4">diphthine methyl ester synthase</fullName>
        <ecNumber evidence="4">2.1.1.314</ecNumber>
    </recommendedName>
</protein>
<evidence type="ECO:0000259" key="8">
    <source>
        <dbReference type="Pfam" id="PF00590"/>
    </source>
</evidence>
<comment type="caution">
    <text evidence="9">The sequence shown here is derived from an EMBL/GenBank/DDBJ whole genome shotgun (WGS) entry which is preliminary data.</text>
</comment>
<evidence type="ECO:0000313" key="9">
    <source>
        <dbReference type="EMBL" id="OMJ16200.1"/>
    </source>
</evidence>
<sequence>MLYIIGLGLFDEQDITVRGLKAIQSCDRVYLEAYTSILLVEKEKLEEIYGKPVIVADREMVEQQSDEILREAKTKNVAFLVVGDPYGWYDRIAENSKIGLHTLVLLDIKVKEQSVENMARGRLIYEPPRYMTTMTAIEQLLDVHDLRMRKRDGDVDSDAEDEDQQKHKESTDGGDVVEAYNGDTLAVAVARLGSDSQEIRVGTLKSLRNVDLGKPLHSLVIVGKRLHMLERDIMREYAVDRDEFDLVVSRDYNL</sequence>
<proteinExistence type="inferred from homology"/>
<dbReference type="GO" id="GO:0017183">
    <property type="term" value="P:protein histidyl modification to diphthamide"/>
    <property type="evidence" value="ECO:0007669"/>
    <property type="project" value="UniProtKB-UniPathway"/>
</dbReference>
<comment type="similarity">
    <text evidence="3">Belongs to the diphthine synthase family.</text>
</comment>
<dbReference type="GO" id="GO:0141133">
    <property type="term" value="F:diphthine methyl ester synthase activity"/>
    <property type="evidence" value="ECO:0007669"/>
    <property type="project" value="UniProtKB-EC"/>
</dbReference>
<dbReference type="InterPro" id="IPR014776">
    <property type="entry name" value="4pyrrole_Mease_sub2"/>
</dbReference>
<name>A0A1R1XNK9_9FUNG</name>
<keyword evidence="6" id="KW-0949">S-adenosyl-L-methionine</keyword>
<dbReference type="InterPro" id="IPR004551">
    <property type="entry name" value="Dphthn_synthase"/>
</dbReference>
<dbReference type="PANTHER" id="PTHR10882">
    <property type="entry name" value="DIPHTHINE SYNTHASE"/>
    <property type="match status" value="1"/>
</dbReference>
<dbReference type="EC" id="2.1.1.314" evidence="4"/>
<organism evidence="9 10">
    <name type="scientific">Smittium culicis</name>
    <dbReference type="NCBI Taxonomy" id="133412"/>
    <lineage>
        <taxon>Eukaryota</taxon>
        <taxon>Fungi</taxon>
        <taxon>Fungi incertae sedis</taxon>
        <taxon>Zoopagomycota</taxon>
        <taxon>Kickxellomycotina</taxon>
        <taxon>Harpellomycetes</taxon>
        <taxon>Harpellales</taxon>
        <taxon>Legeriomycetaceae</taxon>
        <taxon>Smittium</taxon>
    </lineage>
</organism>
<comment type="pathway">
    <text evidence="2">Protein modification; peptidyl-diphthamide biosynthesis.</text>
</comment>
<evidence type="ECO:0000256" key="6">
    <source>
        <dbReference type="PIRSR" id="PIRSR036432-1"/>
    </source>
</evidence>
<feature type="binding site" evidence="6">
    <location>
        <begin position="114"/>
        <end position="115"/>
    </location>
    <ligand>
        <name>S-adenosyl-L-methionine</name>
        <dbReference type="ChEBI" id="CHEBI:59789"/>
    </ligand>
</feature>
<reference evidence="10" key="1">
    <citation type="submission" date="2017-01" db="EMBL/GenBank/DDBJ databases">
        <authorList>
            <person name="Wang Y."/>
            <person name="White M."/>
            <person name="Kvist S."/>
            <person name="Moncalvo J.-M."/>
        </authorList>
    </citation>
    <scope>NUCLEOTIDE SEQUENCE [LARGE SCALE GENOMIC DNA]</scope>
    <source>
        <strain evidence="10">ID-206-W2</strain>
    </source>
</reference>
<feature type="region of interest" description="Disordered" evidence="7">
    <location>
        <begin position="152"/>
        <end position="175"/>
    </location>
</feature>
<dbReference type="PANTHER" id="PTHR10882:SF0">
    <property type="entry name" value="DIPHTHINE METHYL ESTER SYNTHASE"/>
    <property type="match status" value="1"/>
</dbReference>
<dbReference type="CDD" id="cd11647">
    <property type="entry name" value="DHP5_DphB"/>
    <property type="match status" value="1"/>
</dbReference>
<evidence type="ECO:0000256" key="3">
    <source>
        <dbReference type="ARBA" id="ARBA00006729"/>
    </source>
</evidence>
<dbReference type="SUPFAM" id="SSF53790">
    <property type="entry name" value="Tetrapyrrole methylase"/>
    <property type="match status" value="1"/>
</dbReference>
<gene>
    <name evidence="9" type="ORF">AYI69_g7919</name>
</gene>
<feature type="binding site" evidence="6">
    <location>
        <position position="87"/>
    </location>
    <ligand>
        <name>S-adenosyl-L-methionine</name>
        <dbReference type="ChEBI" id="CHEBI:59789"/>
    </ligand>
</feature>
<keyword evidence="10" id="KW-1185">Reference proteome</keyword>
<dbReference type="Proteomes" id="UP000187429">
    <property type="component" value="Unassembled WGS sequence"/>
</dbReference>
<evidence type="ECO:0000313" key="10">
    <source>
        <dbReference type="Proteomes" id="UP000187429"/>
    </source>
</evidence>
<dbReference type="InterPro" id="IPR000878">
    <property type="entry name" value="4pyrrol_Mease"/>
</dbReference>
<feature type="binding site" evidence="6">
    <location>
        <position position="9"/>
    </location>
    <ligand>
        <name>S-adenosyl-L-methionine</name>
        <dbReference type="ChEBI" id="CHEBI:59789"/>
    </ligand>
</feature>
<feature type="binding site" evidence="6">
    <location>
        <position position="192"/>
    </location>
    <ligand>
        <name>S-adenosyl-L-methionine</name>
        <dbReference type="ChEBI" id="CHEBI:59789"/>
    </ligand>
</feature>
<feature type="binding site" evidence="6">
    <location>
        <position position="84"/>
    </location>
    <ligand>
        <name>S-adenosyl-L-methionine</name>
        <dbReference type="ChEBI" id="CHEBI:59789"/>
    </ligand>
</feature>
<evidence type="ECO:0000256" key="4">
    <source>
        <dbReference type="ARBA" id="ARBA00011927"/>
    </source>
</evidence>
<dbReference type="OrthoDB" id="2516at2759"/>
<evidence type="ECO:0000256" key="7">
    <source>
        <dbReference type="SAM" id="MobiDB-lite"/>
    </source>
</evidence>
<dbReference type="PIRSF" id="PIRSF036432">
    <property type="entry name" value="Diphthine_synth"/>
    <property type="match status" value="1"/>
</dbReference>